<dbReference type="InterPro" id="IPR001919">
    <property type="entry name" value="CBD2"/>
</dbReference>
<dbReference type="SMART" id="SM00637">
    <property type="entry name" value="CBD_II"/>
    <property type="match status" value="1"/>
</dbReference>
<dbReference type="InterPro" id="IPR044846">
    <property type="entry name" value="GH10"/>
</dbReference>
<dbReference type="InterPro" id="IPR008965">
    <property type="entry name" value="CBM2/CBM3_carb-bd_dom_sf"/>
</dbReference>
<evidence type="ECO:0000256" key="8">
    <source>
        <dbReference type="ARBA" id="ARBA00023326"/>
    </source>
</evidence>
<dbReference type="AlphaFoldDB" id="A0A4Y3RTL6"/>
<dbReference type="PROSITE" id="PS51760">
    <property type="entry name" value="GH10_2"/>
    <property type="match status" value="1"/>
</dbReference>
<feature type="domain" description="CBM2" evidence="12">
    <location>
        <begin position="343"/>
        <end position="446"/>
    </location>
</feature>
<gene>
    <name evidence="14" type="primary">xynA_2</name>
    <name evidence="14" type="ORF">SGA01_64870</name>
</gene>
<dbReference type="InterPro" id="IPR001000">
    <property type="entry name" value="GH10_dom"/>
</dbReference>
<comment type="catalytic activity">
    <reaction evidence="1 10">
        <text>Endohydrolysis of (1-&gt;4)-beta-D-xylosidic linkages in xylans.</text>
        <dbReference type="EC" id="3.2.1.8"/>
    </reaction>
</comment>
<dbReference type="SUPFAM" id="SSF51445">
    <property type="entry name" value="(Trans)glycosidases"/>
    <property type="match status" value="1"/>
</dbReference>
<dbReference type="GO" id="GO:0031176">
    <property type="term" value="F:endo-1,4-beta-xylanase activity"/>
    <property type="evidence" value="ECO:0007669"/>
    <property type="project" value="UniProtKB-EC"/>
</dbReference>
<dbReference type="RefSeq" id="WP_141300926.1">
    <property type="nucleotide sequence ID" value="NZ_BJMN01000048.1"/>
</dbReference>
<keyword evidence="6 10" id="KW-0119">Carbohydrate metabolism</keyword>
<evidence type="ECO:0000256" key="6">
    <source>
        <dbReference type="ARBA" id="ARBA00023277"/>
    </source>
</evidence>
<dbReference type="InterPro" id="IPR031158">
    <property type="entry name" value="GH10_AS"/>
</dbReference>
<evidence type="ECO:0000256" key="1">
    <source>
        <dbReference type="ARBA" id="ARBA00000681"/>
    </source>
</evidence>
<comment type="similarity">
    <text evidence="2 10">Belongs to the glycosyl hydrolase 10 (cellulase F) family.</text>
</comment>
<evidence type="ECO:0000313" key="14">
    <source>
        <dbReference type="EMBL" id="GEB60882.1"/>
    </source>
</evidence>
<dbReference type="PROSITE" id="PS00591">
    <property type="entry name" value="GH10_1"/>
    <property type="match status" value="1"/>
</dbReference>
<keyword evidence="5 10" id="KW-0378">Hydrolase</keyword>
<keyword evidence="7 10" id="KW-0326">Glycosidase</keyword>
<dbReference type="GO" id="GO:0030247">
    <property type="term" value="F:polysaccharide binding"/>
    <property type="evidence" value="ECO:0007669"/>
    <property type="project" value="UniProtKB-UniRule"/>
</dbReference>
<dbReference type="PANTHER" id="PTHR31490">
    <property type="entry name" value="GLYCOSYL HYDROLASE"/>
    <property type="match status" value="1"/>
</dbReference>
<dbReference type="EMBL" id="BJMN01000048">
    <property type="protein sequence ID" value="GEB60882.1"/>
    <property type="molecule type" value="Genomic_DNA"/>
</dbReference>
<evidence type="ECO:0000259" key="12">
    <source>
        <dbReference type="PROSITE" id="PS51173"/>
    </source>
</evidence>
<dbReference type="PROSITE" id="PS51173">
    <property type="entry name" value="CBM2"/>
    <property type="match status" value="1"/>
</dbReference>
<evidence type="ECO:0000256" key="4">
    <source>
        <dbReference type="ARBA" id="ARBA00022729"/>
    </source>
</evidence>
<sequence>MLRRLIAAGAVLAAALTALATAPATAADTPLRDLAEARGRYLGTAVTAGRLTGGYADVAAAQFDSVTPGNEMKWGSVERTRGTYDWTGADKVVAFAEAHGQRVRGHTLVWHSQLPSWVTGGTWTADQLRTLMTDHIAAEAGRYRGRIDHWDVVNEPLNEDGTLRQSVFGATLGESYIADAFRAARAADPAAKLYLNDYSTDAVGAKSDGMYALVKRLLAQGVPVDGVGFQAHLVLGQVPASLEANLRRFADLGVDVAITELDIRMTLPATEAKLAQQKADYASVLRACLAVTRCAGVTVWGFTDSDSWIPDFFPGQGAATPYDEGLAAKPARAGIAEALAPVTPPAPGGCSATYAVTSQWTGGFTAQVTVRNTGTAPLTGWTVRWTQPAGQRVTQAWNATVTQTGAEATATHLSYNATIAPGGSTAFGFNGTWSATNPPPASLTCS</sequence>
<dbReference type="InterPro" id="IPR012291">
    <property type="entry name" value="CBM2_carb-bd_dom_sf"/>
</dbReference>
<dbReference type="PRINTS" id="PR00134">
    <property type="entry name" value="GLHYDRLASE10"/>
</dbReference>
<comment type="caution">
    <text evidence="14">The sequence shown here is derived from an EMBL/GenBank/DDBJ whole genome shotgun (WGS) entry which is preliminary data.</text>
</comment>
<dbReference type="InterPro" id="IPR017853">
    <property type="entry name" value="GH"/>
</dbReference>
<dbReference type="Pfam" id="PF00553">
    <property type="entry name" value="CBM_2"/>
    <property type="match status" value="1"/>
</dbReference>
<dbReference type="Proteomes" id="UP000315226">
    <property type="component" value="Unassembled WGS sequence"/>
</dbReference>
<reference evidence="14 15" key="1">
    <citation type="submission" date="2019-06" db="EMBL/GenBank/DDBJ databases">
        <title>Whole genome shotgun sequence of Streptomyces gardneri NBRC 12865.</title>
        <authorList>
            <person name="Hosoyama A."/>
            <person name="Uohara A."/>
            <person name="Ohji S."/>
            <person name="Ichikawa N."/>
        </authorList>
    </citation>
    <scope>NUCLEOTIDE SEQUENCE [LARGE SCALE GENOMIC DNA]</scope>
    <source>
        <strain evidence="14 15">NBRC 12865</strain>
    </source>
</reference>
<evidence type="ECO:0000259" key="13">
    <source>
        <dbReference type="PROSITE" id="PS51760"/>
    </source>
</evidence>
<dbReference type="OrthoDB" id="9815836at2"/>
<keyword evidence="4 11" id="KW-0732">Signal</keyword>
<keyword evidence="3 14" id="KW-0858">Xylan degradation</keyword>
<evidence type="ECO:0000256" key="2">
    <source>
        <dbReference type="ARBA" id="ARBA00007495"/>
    </source>
</evidence>
<proteinExistence type="inferred from homology"/>
<accession>A0A4Y3RTL6</accession>
<evidence type="ECO:0000313" key="15">
    <source>
        <dbReference type="Proteomes" id="UP000315226"/>
    </source>
</evidence>
<keyword evidence="15" id="KW-1185">Reference proteome</keyword>
<evidence type="ECO:0000256" key="5">
    <source>
        <dbReference type="ARBA" id="ARBA00022801"/>
    </source>
</evidence>
<evidence type="ECO:0000256" key="10">
    <source>
        <dbReference type="RuleBase" id="RU361174"/>
    </source>
</evidence>
<protein>
    <recommendedName>
        <fullName evidence="10">Beta-xylanase</fullName>
        <ecNumber evidence="10">3.2.1.8</ecNumber>
    </recommendedName>
</protein>
<dbReference type="EC" id="3.2.1.8" evidence="10"/>
<evidence type="ECO:0000256" key="9">
    <source>
        <dbReference type="PROSITE-ProRule" id="PRU10061"/>
    </source>
</evidence>
<evidence type="ECO:0000256" key="11">
    <source>
        <dbReference type="SAM" id="SignalP"/>
    </source>
</evidence>
<dbReference type="Pfam" id="PF00331">
    <property type="entry name" value="Glyco_hydro_10"/>
    <property type="match status" value="1"/>
</dbReference>
<evidence type="ECO:0000256" key="3">
    <source>
        <dbReference type="ARBA" id="ARBA00022651"/>
    </source>
</evidence>
<dbReference type="GO" id="GO:0045493">
    <property type="term" value="P:xylan catabolic process"/>
    <property type="evidence" value="ECO:0007669"/>
    <property type="project" value="UniProtKB-KW"/>
</dbReference>
<feature type="chain" id="PRO_5021348106" description="Beta-xylanase" evidence="11">
    <location>
        <begin position="27"/>
        <end position="446"/>
    </location>
</feature>
<dbReference type="Gene3D" id="3.20.20.80">
    <property type="entry name" value="Glycosidases"/>
    <property type="match status" value="1"/>
</dbReference>
<evidence type="ECO:0000256" key="7">
    <source>
        <dbReference type="ARBA" id="ARBA00023295"/>
    </source>
</evidence>
<feature type="signal peptide" evidence="11">
    <location>
        <begin position="1"/>
        <end position="26"/>
    </location>
</feature>
<name>A0A4Y3RTL6_9ACTN</name>
<keyword evidence="8 10" id="KW-0624">Polysaccharide degradation</keyword>
<organism evidence="14 15">
    <name type="scientific">Streptomyces gardneri</name>
    <dbReference type="NCBI Taxonomy" id="66892"/>
    <lineage>
        <taxon>Bacteria</taxon>
        <taxon>Bacillati</taxon>
        <taxon>Actinomycetota</taxon>
        <taxon>Actinomycetes</taxon>
        <taxon>Kitasatosporales</taxon>
        <taxon>Streptomycetaceae</taxon>
        <taxon>Streptomyces</taxon>
    </lineage>
</organism>
<feature type="domain" description="GH10" evidence="13">
    <location>
        <begin position="28"/>
        <end position="338"/>
    </location>
</feature>
<dbReference type="SMART" id="SM00633">
    <property type="entry name" value="Glyco_10"/>
    <property type="match status" value="1"/>
</dbReference>
<dbReference type="PANTHER" id="PTHR31490:SF88">
    <property type="entry name" value="BETA-XYLANASE"/>
    <property type="match status" value="1"/>
</dbReference>
<feature type="active site" description="Nucleophile" evidence="9">
    <location>
        <position position="260"/>
    </location>
</feature>
<dbReference type="SUPFAM" id="SSF49384">
    <property type="entry name" value="Carbohydrate-binding domain"/>
    <property type="match status" value="1"/>
</dbReference>
<dbReference type="Gene3D" id="2.60.40.290">
    <property type="match status" value="1"/>
</dbReference>